<protein>
    <recommendedName>
        <fullName evidence="14">Beta-mannosidase B</fullName>
        <ecNumber evidence="6">3.2.1.25</ecNumber>
    </recommendedName>
    <alternativeName>
        <fullName evidence="15">Mannanase B</fullName>
    </alternativeName>
</protein>
<dbReference type="FunFam" id="3.20.20.80:FF:000050">
    <property type="entry name" value="Beta-mannosidase B"/>
    <property type="match status" value="1"/>
</dbReference>
<comment type="subunit">
    <text evidence="5">Homodimer.</text>
</comment>
<dbReference type="GO" id="GO:0005764">
    <property type="term" value="C:lysosome"/>
    <property type="evidence" value="ECO:0007669"/>
    <property type="project" value="UniProtKB-SubCell"/>
</dbReference>
<dbReference type="GO" id="GO:0006516">
    <property type="term" value="P:glycoprotein catabolic process"/>
    <property type="evidence" value="ECO:0007669"/>
    <property type="project" value="TreeGrafter"/>
</dbReference>
<dbReference type="FunFam" id="2.60.120.260:FF:000060">
    <property type="entry name" value="Probable beta-mannosidase"/>
    <property type="match status" value="1"/>
</dbReference>
<evidence type="ECO:0000259" key="18">
    <source>
        <dbReference type="Pfam" id="PF17786"/>
    </source>
</evidence>
<dbReference type="SUPFAM" id="SSF49785">
    <property type="entry name" value="Galactose-binding domain-like"/>
    <property type="match status" value="1"/>
</dbReference>
<dbReference type="PANTHER" id="PTHR43730">
    <property type="entry name" value="BETA-MANNOSIDASE"/>
    <property type="match status" value="1"/>
</dbReference>
<keyword evidence="8" id="KW-0732">Signal</keyword>
<dbReference type="GO" id="GO:0004567">
    <property type="term" value="F:beta-mannosidase activity"/>
    <property type="evidence" value="ECO:0007669"/>
    <property type="project" value="UniProtKB-EC"/>
</dbReference>
<evidence type="ECO:0000256" key="14">
    <source>
        <dbReference type="ARBA" id="ARBA00041069"/>
    </source>
</evidence>
<reference evidence="20 21" key="1">
    <citation type="submission" date="2017-10" db="EMBL/GenBank/DDBJ databases">
        <title>Novel microbial diversity and functional potential in the marine mammal oral microbiome.</title>
        <authorList>
            <person name="Dudek N.K."/>
            <person name="Sun C.L."/>
            <person name="Burstein D."/>
            <person name="Kantor R.S."/>
            <person name="Aliaga Goltsman D.S."/>
            <person name="Bik E.M."/>
            <person name="Thomas B.C."/>
            <person name="Banfield J.F."/>
            <person name="Relman D.A."/>
        </authorList>
    </citation>
    <scope>NUCLEOTIDE SEQUENCE [LARGE SCALE GENOMIC DNA]</scope>
    <source>
        <strain evidence="20">DOLJORAL78_47_16</strain>
    </source>
</reference>
<dbReference type="Gene3D" id="2.60.120.260">
    <property type="entry name" value="Galactose-binding domain-like"/>
    <property type="match status" value="1"/>
</dbReference>
<feature type="domain" description="Beta-mannosidase-like galactose-binding" evidence="19">
    <location>
        <begin position="10"/>
        <end position="180"/>
    </location>
</feature>
<proteinExistence type="inferred from homology"/>
<name>A0A2G6KA08_9BACT</name>
<dbReference type="InterPro" id="IPR054593">
    <property type="entry name" value="Beta-mannosidase-like_N2"/>
</dbReference>
<comment type="similarity">
    <text evidence="13">Belongs to the glycosyl hydrolase 2 family. Beta-mannosidase B subfamily.</text>
</comment>
<evidence type="ECO:0000313" key="21">
    <source>
        <dbReference type="Proteomes" id="UP000230821"/>
    </source>
</evidence>
<feature type="domain" description="Mannosidase Ig/CBM-like" evidence="18">
    <location>
        <begin position="653"/>
        <end position="742"/>
    </location>
</feature>
<organism evidence="20 21">
    <name type="scientific">candidate division KSB3 bacterium</name>
    <dbReference type="NCBI Taxonomy" id="2044937"/>
    <lineage>
        <taxon>Bacteria</taxon>
        <taxon>candidate division KSB3</taxon>
    </lineage>
</organism>
<evidence type="ECO:0000256" key="4">
    <source>
        <dbReference type="ARBA" id="ARBA00004740"/>
    </source>
</evidence>
<dbReference type="GO" id="GO:0005975">
    <property type="term" value="P:carbohydrate metabolic process"/>
    <property type="evidence" value="ECO:0007669"/>
    <property type="project" value="InterPro"/>
</dbReference>
<evidence type="ECO:0000256" key="7">
    <source>
        <dbReference type="ARBA" id="ARBA00022525"/>
    </source>
</evidence>
<evidence type="ECO:0000256" key="3">
    <source>
        <dbReference type="ARBA" id="ARBA00004613"/>
    </source>
</evidence>
<feature type="domain" description="Beta-mannosidase Ig-fold" evidence="17">
    <location>
        <begin position="745"/>
        <end position="826"/>
    </location>
</feature>
<dbReference type="Pfam" id="PF22666">
    <property type="entry name" value="Glyco_hydro_2_N2"/>
    <property type="match status" value="1"/>
</dbReference>
<feature type="domain" description="Glycoside hydrolase family 2 immunoglobulin-like beta-sandwich" evidence="16">
    <location>
        <begin position="190"/>
        <end position="294"/>
    </location>
</feature>
<gene>
    <name evidence="20" type="ORF">CSA56_15090</name>
</gene>
<evidence type="ECO:0000256" key="6">
    <source>
        <dbReference type="ARBA" id="ARBA00012754"/>
    </source>
</evidence>
<accession>A0A2G6KA08</accession>
<evidence type="ECO:0000256" key="5">
    <source>
        <dbReference type="ARBA" id="ARBA00011738"/>
    </source>
</evidence>
<dbReference type="Proteomes" id="UP000230821">
    <property type="component" value="Unassembled WGS sequence"/>
</dbReference>
<sequence>MKYFDLCGSWTVRQKNGTETIAATVPGCIHTDLLHAGKIDDPYYRDNEDSQMWIGETDWIYSRSFTVAQAFLAASHIVLHCDGLDTLATITINGKEIGKADNQFRAWEFDVKPSLRVGENTIEICFDSTIPLITRKQEERYLNLTGVGHHRIDGSNYIRKSQCNYGWDWGPMCATAGIWRPLALLAYDTARIDATHITQDHTKENLVGLHIAVSVEQEKTSDVMARVIVLDEGTQVCQTEAVVKDGVVEIDCTVEDPELWWPNGMGEQHLYDVRVELTENNDVIDDTKKQIGLRTLVLDRHEDEWGESFQFVVNGKPFFAKGANWIPADTFVTNIAEERYEYLIKSAADAHMNMLRVWGGGIYEDDVFYELCDHYGICIWQDFMFACSAYPAFDEDYMANVTIEAEQTVKRLRHHPCLALWCGNNELEQIDGLVGAPDETGVMSWNDYKALFDVLLPDIVKRCDPERDYWPSSPHSPTGERTDWNNPKWGDAHLWQVWHGRQPFEWYRTCEHRFNSEFGFQSFPEPEVVKSYTLPEDRNITSYIMEWHQRSQIGNDAIMQYMLSWFKLPTTFDHLLWLSQVLQGLGMKYAVEHWRRSMPRGMGTLYWQLNDCWPVASWSSIDYPGNWKALHYMARDFFAPLLVSAIEDPRVGIVEVHATSDLLEDTSGAIHWMLTDTGGNMLAENTLGCSKIAASADTKVCELKFADHLQEYGNRCLLLWLELLLDNKVVSRNFVTFNRPKHLVLHDPELAGEVREVGKGDFIVSISAQRPALWVWPDLPGVHASYSERFFHLRPEQVVEVLIHPEHHLSLDEFKKTLTLSSLVDTFQSV</sequence>
<evidence type="ECO:0000256" key="13">
    <source>
        <dbReference type="ARBA" id="ARBA00038429"/>
    </source>
</evidence>
<dbReference type="Pfam" id="PF17786">
    <property type="entry name" value="Mannosidase_ig"/>
    <property type="match status" value="1"/>
</dbReference>
<dbReference type="PANTHER" id="PTHR43730:SF1">
    <property type="entry name" value="BETA-MANNOSIDASE"/>
    <property type="match status" value="1"/>
</dbReference>
<dbReference type="GO" id="GO:0005576">
    <property type="term" value="C:extracellular region"/>
    <property type="evidence" value="ECO:0007669"/>
    <property type="project" value="UniProtKB-SubCell"/>
</dbReference>
<dbReference type="SUPFAM" id="SSF51445">
    <property type="entry name" value="(Trans)glycosidases"/>
    <property type="match status" value="1"/>
</dbReference>
<comment type="pathway">
    <text evidence="4">Glycan metabolism; N-glycan degradation.</text>
</comment>
<keyword evidence="10" id="KW-0325">Glycoprotein</keyword>
<dbReference type="InterPro" id="IPR050887">
    <property type="entry name" value="Beta-mannosidase_GH2"/>
</dbReference>
<evidence type="ECO:0000259" key="16">
    <source>
        <dbReference type="Pfam" id="PF00703"/>
    </source>
</evidence>
<dbReference type="Gene3D" id="2.60.40.10">
    <property type="entry name" value="Immunoglobulins"/>
    <property type="match status" value="2"/>
</dbReference>
<dbReference type="EMBL" id="PDSK01000112">
    <property type="protein sequence ID" value="PIE32528.1"/>
    <property type="molecule type" value="Genomic_DNA"/>
</dbReference>
<dbReference type="Pfam" id="PF00703">
    <property type="entry name" value="Glyco_hydro_2"/>
    <property type="match status" value="1"/>
</dbReference>
<evidence type="ECO:0000259" key="19">
    <source>
        <dbReference type="Pfam" id="PF22666"/>
    </source>
</evidence>
<comment type="caution">
    <text evidence="20">The sequence shown here is derived from an EMBL/GenBank/DDBJ whole genome shotgun (WGS) entry which is preliminary data.</text>
</comment>
<dbReference type="InterPro" id="IPR008979">
    <property type="entry name" value="Galactose-bd-like_sf"/>
</dbReference>
<dbReference type="SUPFAM" id="SSF49303">
    <property type="entry name" value="beta-Galactosidase/glucuronidase domain"/>
    <property type="match status" value="3"/>
</dbReference>
<evidence type="ECO:0000313" key="20">
    <source>
        <dbReference type="EMBL" id="PIE32528.1"/>
    </source>
</evidence>
<comment type="catalytic activity">
    <reaction evidence="1">
        <text>Hydrolysis of terminal, non-reducing beta-D-mannose residues in beta-D-mannosides.</text>
        <dbReference type="EC" id="3.2.1.25"/>
    </reaction>
</comment>
<keyword evidence="11" id="KW-0458">Lysosome</keyword>
<evidence type="ECO:0000259" key="17">
    <source>
        <dbReference type="Pfam" id="PF17753"/>
    </source>
</evidence>
<evidence type="ECO:0000256" key="8">
    <source>
        <dbReference type="ARBA" id="ARBA00022729"/>
    </source>
</evidence>
<comment type="subcellular location">
    <subcellularLocation>
        <location evidence="2">Lysosome</location>
    </subcellularLocation>
    <subcellularLocation>
        <location evidence="3">Secreted</location>
    </subcellularLocation>
</comment>
<evidence type="ECO:0000256" key="9">
    <source>
        <dbReference type="ARBA" id="ARBA00022801"/>
    </source>
</evidence>
<dbReference type="Gene3D" id="3.20.20.80">
    <property type="entry name" value="Glycosidases"/>
    <property type="match status" value="1"/>
</dbReference>
<evidence type="ECO:0000256" key="10">
    <source>
        <dbReference type="ARBA" id="ARBA00023180"/>
    </source>
</evidence>
<dbReference type="AlphaFoldDB" id="A0A2G6KA08"/>
<evidence type="ECO:0000256" key="2">
    <source>
        <dbReference type="ARBA" id="ARBA00004371"/>
    </source>
</evidence>
<dbReference type="InterPro" id="IPR017853">
    <property type="entry name" value="GH"/>
</dbReference>
<evidence type="ECO:0000256" key="1">
    <source>
        <dbReference type="ARBA" id="ARBA00000829"/>
    </source>
</evidence>
<keyword evidence="7" id="KW-0964">Secreted</keyword>
<dbReference type="InterPro" id="IPR036156">
    <property type="entry name" value="Beta-gal/glucu_dom_sf"/>
</dbReference>
<dbReference type="InterPro" id="IPR013783">
    <property type="entry name" value="Ig-like_fold"/>
</dbReference>
<dbReference type="InterPro" id="IPR041447">
    <property type="entry name" value="Mannosidase_ig"/>
</dbReference>
<evidence type="ECO:0000256" key="11">
    <source>
        <dbReference type="ARBA" id="ARBA00023228"/>
    </source>
</evidence>
<dbReference type="InterPro" id="IPR041625">
    <property type="entry name" value="Beta-mannosidase_Ig"/>
</dbReference>
<keyword evidence="9" id="KW-0378">Hydrolase</keyword>
<dbReference type="InterPro" id="IPR006102">
    <property type="entry name" value="Ig-like_GH2"/>
</dbReference>
<keyword evidence="12" id="KW-0326">Glycosidase</keyword>
<dbReference type="EC" id="3.2.1.25" evidence="6"/>
<evidence type="ECO:0000256" key="15">
    <source>
        <dbReference type="ARBA" id="ARBA00041614"/>
    </source>
</evidence>
<dbReference type="Pfam" id="PF17753">
    <property type="entry name" value="Ig_mannosidase"/>
    <property type="match status" value="1"/>
</dbReference>
<evidence type="ECO:0000256" key="12">
    <source>
        <dbReference type="ARBA" id="ARBA00023295"/>
    </source>
</evidence>